<keyword evidence="4" id="KW-1185">Reference proteome</keyword>
<feature type="transmembrane region" description="Helical" evidence="2">
    <location>
        <begin position="133"/>
        <end position="152"/>
    </location>
</feature>
<dbReference type="SUPFAM" id="SSF47413">
    <property type="entry name" value="lambda repressor-like DNA-binding domains"/>
    <property type="match status" value="1"/>
</dbReference>
<keyword evidence="2" id="KW-0472">Membrane</keyword>
<dbReference type="OrthoDB" id="8561330at2"/>
<dbReference type="RefSeq" id="WP_094820524.1">
    <property type="nucleotide sequence ID" value="NZ_NEVO01000005.1"/>
</dbReference>
<accession>A0A261U817</accession>
<feature type="compositionally biased region" description="Polar residues" evidence="1">
    <location>
        <begin position="13"/>
        <end position="24"/>
    </location>
</feature>
<organism evidence="3 4">
    <name type="scientific">Bordetella genomosp. 4</name>
    <dbReference type="NCBI Taxonomy" id="463044"/>
    <lineage>
        <taxon>Bacteria</taxon>
        <taxon>Pseudomonadati</taxon>
        <taxon>Pseudomonadota</taxon>
        <taxon>Betaproteobacteria</taxon>
        <taxon>Burkholderiales</taxon>
        <taxon>Alcaligenaceae</taxon>
        <taxon>Bordetella</taxon>
    </lineage>
</organism>
<evidence type="ECO:0000313" key="3">
    <source>
        <dbReference type="EMBL" id="OZI57562.1"/>
    </source>
</evidence>
<dbReference type="Proteomes" id="UP000216885">
    <property type="component" value="Unassembled WGS sequence"/>
</dbReference>
<dbReference type="PANTHER" id="PTHR34475:SF1">
    <property type="entry name" value="CYTOSKELETON PROTEIN RODZ"/>
    <property type="match status" value="1"/>
</dbReference>
<dbReference type="Pfam" id="PF13413">
    <property type="entry name" value="HTH_25"/>
    <property type="match status" value="1"/>
</dbReference>
<evidence type="ECO:0000313" key="4">
    <source>
        <dbReference type="Proteomes" id="UP000216885"/>
    </source>
</evidence>
<proteinExistence type="predicted"/>
<dbReference type="PANTHER" id="PTHR34475">
    <property type="match status" value="1"/>
</dbReference>
<dbReference type="Gene3D" id="1.10.260.40">
    <property type="entry name" value="lambda repressor-like DNA-binding domains"/>
    <property type="match status" value="1"/>
</dbReference>
<dbReference type="InterPro" id="IPR050400">
    <property type="entry name" value="Bact_Cytoskel_RodZ"/>
</dbReference>
<sequence>MTQELNAAALSKESATPAQPANAGTTATVGQALKDLRVAKGWSLEDVSSRIKFAPRQIQALEGEQWDKLPKGVSLRGLVRSYARLLDTDPAAIVSSVESQVGALSSPGSVHRVSRTIPVAVSGHSDSRSSVPWGWLLVIVVLLAVLGGYAFWQGWLPADWLPSWLSGAKP</sequence>
<protein>
    <submittedName>
        <fullName evidence="3">Transcriptional regulator</fullName>
    </submittedName>
</protein>
<dbReference type="InterPro" id="IPR010982">
    <property type="entry name" value="Lambda_DNA-bd_dom_sf"/>
</dbReference>
<reference evidence="3 4" key="1">
    <citation type="submission" date="2017-05" db="EMBL/GenBank/DDBJ databases">
        <title>Complete and WGS of Bordetella genogroups.</title>
        <authorList>
            <person name="Spilker T."/>
            <person name="LiPuma J."/>
        </authorList>
    </citation>
    <scope>NUCLEOTIDE SEQUENCE [LARGE SCALE GENOMIC DNA]</scope>
    <source>
        <strain evidence="3 4">AU9919</strain>
    </source>
</reference>
<gene>
    <name evidence="3" type="ORF">CAL20_09255</name>
</gene>
<dbReference type="AlphaFoldDB" id="A0A261U817"/>
<keyword evidence="2" id="KW-1133">Transmembrane helix</keyword>
<name>A0A261U817_9BORD</name>
<dbReference type="EMBL" id="NEVQ01000012">
    <property type="protein sequence ID" value="OZI57562.1"/>
    <property type="molecule type" value="Genomic_DNA"/>
</dbReference>
<evidence type="ECO:0000256" key="2">
    <source>
        <dbReference type="SAM" id="Phobius"/>
    </source>
</evidence>
<feature type="region of interest" description="Disordered" evidence="1">
    <location>
        <begin position="1"/>
        <end position="24"/>
    </location>
</feature>
<dbReference type="GO" id="GO:0003677">
    <property type="term" value="F:DNA binding"/>
    <property type="evidence" value="ECO:0007669"/>
    <property type="project" value="InterPro"/>
</dbReference>
<comment type="caution">
    <text evidence="3">The sequence shown here is derived from an EMBL/GenBank/DDBJ whole genome shotgun (WGS) entry which is preliminary data.</text>
</comment>
<keyword evidence="2" id="KW-0812">Transmembrane</keyword>
<evidence type="ECO:0000256" key="1">
    <source>
        <dbReference type="SAM" id="MobiDB-lite"/>
    </source>
</evidence>